<dbReference type="Proteomes" id="UP000185151">
    <property type="component" value="Unassembled WGS sequence"/>
</dbReference>
<dbReference type="OrthoDB" id="9114505at2"/>
<organism evidence="1 2">
    <name type="scientific">Paraburkholderia phenazinium</name>
    <dbReference type="NCBI Taxonomy" id="60549"/>
    <lineage>
        <taxon>Bacteria</taxon>
        <taxon>Pseudomonadati</taxon>
        <taxon>Pseudomonadota</taxon>
        <taxon>Betaproteobacteria</taxon>
        <taxon>Burkholderiales</taxon>
        <taxon>Burkholderiaceae</taxon>
        <taxon>Paraburkholderia</taxon>
    </lineage>
</organism>
<name>A0A1N6KP61_9BURK</name>
<dbReference type="RefSeq" id="WP_074298644.1">
    <property type="nucleotide sequence ID" value="NZ_FSRU01000002.1"/>
</dbReference>
<dbReference type="InterPro" id="IPR036390">
    <property type="entry name" value="WH_DNA-bd_sf"/>
</dbReference>
<proteinExistence type="predicted"/>
<dbReference type="AlphaFoldDB" id="A0A1N6KP61"/>
<gene>
    <name evidence="1" type="ORF">SAMN05444165_4105</name>
</gene>
<dbReference type="EMBL" id="FSRU01000002">
    <property type="protein sequence ID" value="SIO58331.1"/>
    <property type="molecule type" value="Genomic_DNA"/>
</dbReference>
<reference evidence="1 2" key="1">
    <citation type="submission" date="2016-11" db="EMBL/GenBank/DDBJ databases">
        <authorList>
            <person name="Jaros S."/>
            <person name="Januszkiewicz K."/>
            <person name="Wedrychowicz H."/>
        </authorList>
    </citation>
    <scope>NUCLEOTIDE SEQUENCE [LARGE SCALE GENOMIC DNA]</scope>
    <source>
        <strain evidence="1 2">GAS95</strain>
    </source>
</reference>
<evidence type="ECO:0000313" key="2">
    <source>
        <dbReference type="Proteomes" id="UP000185151"/>
    </source>
</evidence>
<evidence type="ECO:0000313" key="1">
    <source>
        <dbReference type="EMBL" id="SIO58331.1"/>
    </source>
</evidence>
<sequence length="86" mass="9604">MSLLHECLIWPIEMPGLKKIVMLSIARNAKLSTGEGSISIQRLCVECGISDTAIRKFVHDLEVEGFFVRYPGKRGVSYRLTLAGRP</sequence>
<protein>
    <submittedName>
        <fullName evidence="1">Uncharacterized protein</fullName>
    </submittedName>
</protein>
<accession>A0A1N6KP61</accession>
<dbReference type="SUPFAM" id="SSF46785">
    <property type="entry name" value="Winged helix' DNA-binding domain"/>
    <property type="match status" value="1"/>
</dbReference>
<keyword evidence="2" id="KW-1185">Reference proteome</keyword>